<organism evidence="2 3">
    <name type="scientific">Nocardia abscessus</name>
    <dbReference type="NCBI Taxonomy" id="120957"/>
    <lineage>
        <taxon>Bacteria</taxon>
        <taxon>Bacillati</taxon>
        <taxon>Actinomycetota</taxon>
        <taxon>Actinomycetes</taxon>
        <taxon>Mycobacteriales</taxon>
        <taxon>Nocardiaceae</taxon>
        <taxon>Nocardia</taxon>
    </lineage>
</organism>
<keyword evidence="1" id="KW-1133">Transmembrane helix</keyword>
<evidence type="ECO:0000313" key="3">
    <source>
        <dbReference type="Proteomes" id="UP000807309"/>
    </source>
</evidence>
<keyword evidence="1" id="KW-0472">Membrane</keyword>
<gene>
    <name evidence="2" type="ORF">IU470_27130</name>
</gene>
<reference evidence="2 3" key="1">
    <citation type="submission" date="2020-10" db="EMBL/GenBank/DDBJ databases">
        <title>Identification of Nocardia species via Next-generation sequencing and recognition of intraspecies genetic diversity.</title>
        <authorList>
            <person name="Li P."/>
            <person name="Li P."/>
            <person name="Lu B."/>
        </authorList>
    </citation>
    <scope>NUCLEOTIDE SEQUENCE [LARGE SCALE GENOMIC DNA]</scope>
    <source>
        <strain evidence="2 3">N-11</strain>
    </source>
</reference>
<dbReference type="EMBL" id="JADLRE010000025">
    <property type="protein sequence ID" value="MBF6228761.1"/>
    <property type="molecule type" value="Genomic_DNA"/>
</dbReference>
<accession>A0ABS0CFS1</accession>
<keyword evidence="3" id="KW-1185">Reference proteome</keyword>
<feature type="transmembrane region" description="Helical" evidence="1">
    <location>
        <begin position="232"/>
        <end position="250"/>
    </location>
</feature>
<dbReference type="Proteomes" id="UP000807309">
    <property type="component" value="Unassembled WGS sequence"/>
</dbReference>
<name>A0ABS0CFS1_9NOCA</name>
<evidence type="ECO:0000313" key="2">
    <source>
        <dbReference type="EMBL" id="MBF6228761.1"/>
    </source>
</evidence>
<feature type="transmembrane region" description="Helical" evidence="1">
    <location>
        <begin position="259"/>
        <end position="279"/>
    </location>
</feature>
<proteinExistence type="predicted"/>
<sequence>MSSYTFVTDRGGPLNPGATILWAILGLEFIGYITVVTSAIWLIGYALSFRWMDWFAAALRGVADELTGQIATPMVLVTAASVGGIFVAWFIARGYHAKAVAQVVTMVAVAVLGPVFLAEPLSEVLSSQGLLAQGRDVGVSVAAGLNGNASPDPSRLIAAMQESLADNFARHPVQVWNFGHVVDERPSCRAAWSAGIRAGDDDRVRNGMQACGDAAAYAKAGEPSMGQVGTGLLLLLCGGILLVFAAYLGIKVMKAAMDAIYHCFMTIFGFAAGGFVYGPTQTFLVRNLVDGLIAAVRMAVFTIFLGIYVLFLGNLFQQARGQVMAVIIVAGAVEVIAISQLRRLNRSLARGNDWVANRFASAIQGPSRSSGSGGPPLGMGAAQAKSSMPAAALITGLSALNTINMSPATAWLAAATVNPLNPMSRRKKRMDLNSFATSPMLRQMHEYNDAARANWRFKAAGRLQGVEGGITSALGVANVLDGLGDSKVPDAMIAPILRAMNATDQQVVDAQRALAVQKASMSQNPFGFAPLQKAVAAARAVENHVGIPAHPAFAAHAVITADNFVRHCTAPINPVPDDHPFVRRLFEPSGPTGTILVDDEHRLRTEIHPDDWRNAGREVRQHIGRRLALEHQTAANTYFGDQTDANRQVLMRSSRRISNLDILDPDGGPDPWDP</sequence>
<protein>
    <submittedName>
        <fullName evidence="2">Uncharacterized protein</fullName>
    </submittedName>
</protein>
<feature type="transmembrane region" description="Helical" evidence="1">
    <location>
        <begin position="20"/>
        <end position="44"/>
    </location>
</feature>
<feature type="transmembrane region" description="Helical" evidence="1">
    <location>
        <begin position="70"/>
        <end position="92"/>
    </location>
</feature>
<keyword evidence="1" id="KW-0812">Transmembrane</keyword>
<feature type="transmembrane region" description="Helical" evidence="1">
    <location>
        <begin position="291"/>
        <end position="311"/>
    </location>
</feature>
<comment type="caution">
    <text evidence="2">The sequence shown here is derived from an EMBL/GenBank/DDBJ whole genome shotgun (WGS) entry which is preliminary data.</text>
</comment>
<feature type="transmembrane region" description="Helical" evidence="1">
    <location>
        <begin position="99"/>
        <end position="117"/>
    </location>
</feature>
<feature type="transmembrane region" description="Helical" evidence="1">
    <location>
        <begin position="323"/>
        <end position="341"/>
    </location>
</feature>
<evidence type="ECO:0000256" key="1">
    <source>
        <dbReference type="SAM" id="Phobius"/>
    </source>
</evidence>
<dbReference type="RefSeq" id="WP_195035639.1">
    <property type="nucleotide sequence ID" value="NZ_JADLRE010000025.1"/>
</dbReference>